<evidence type="ECO:0000256" key="3">
    <source>
        <dbReference type="ARBA" id="ARBA00022679"/>
    </source>
</evidence>
<keyword evidence="9" id="KW-0812">Transmembrane</keyword>
<evidence type="ECO:0000256" key="8">
    <source>
        <dbReference type="SAM" id="MobiDB-lite"/>
    </source>
</evidence>
<keyword evidence="6 7" id="KW-0067">ATP-binding</keyword>
<feature type="compositionally biased region" description="Polar residues" evidence="8">
    <location>
        <begin position="347"/>
        <end position="357"/>
    </location>
</feature>
<evidence type="ECO:0000256" key="9">
    <source>
        <dbReference type="SAM" id="Phobius"/>
    </source>
</evidence>
<keyword evidence="9" id="KW-0472">Membrane</keyword>
<dbReference type="PANTHER" id="PTHR43289:SF6">
    <property type="entry name" value="SERINE_THREONINE-PROTEIN KINASE NEKL-3"/>
    <property type="match status" value="1"/>
</dbReference>
<dbReference type="InterPro" id="IPR011009">
    <property type="entry name" value="Kinase-like_dom_sf"/>
</dbReference>
<evidence type="ECO:0000313" key="12">
    <source>
        <dbReference type="Proteomes" id="UP000262538"/>
    </source>
</evidence>
<reference evidence="11 12" key="1">
    <citation type="submission" date="2018-08" db="EMBL/GenBank/DDBJ databases">
        <title>Microbispora. triticiradicis sp. nov., a novel actinomycete isolated from the root of wheat (Triticum aestivum L.)).</title>
        <authorList>
            <person name="Han C."/>
        </authorList>
    </citation>
    <scope>NUCLEOTIDE SEQUENCE [LARGE SCALE GENOMIC DNA]</scope>
    <source>
        <strain evidence="11 12">NEAU-HRDPA2-9</strain>
    </source>
</reference>
<keyword evidence="2 11" id="KW-0723">Serine/threonine-protein kinase</keyword>
<protein>
    <recommendedName>
        <fullName evidence="1">non-specific serine/threonine protein kinase</fullName>
        <ecNumber evidence="1">2.7.11.1</ecNumber>
    </recommendedName>
</protein>
<feature type="region of interest" description="Disordered" evidence="8">
    <location>
        <begin position="336"/>
        <end position="360"/>
    </location>
</feature>
<dbReference type="SUPFAM" id="SSF56112">
    <property type="entry name" value="Protein kinase-like (PK-like)"/>
    <property type="match status" value="1"/>
</dbReference>
<evidence type="ECO:0000256" key="7">
    <source>
        <dbReference type="PROSITE-ProRule" id="PRU10141"/>
    </source>
</evidence>
<keyword evidence="4 7" id="KW-0547">Nucleotide-binding</keyword>
<proteinExistence type="predicted"/>
<dbReference type="InterPro" id="IPR017441">
    <property type="entry name" value="Protein_kinase_ATP_BS"/>
</dbReference>
<gene>
    <name evidence="11" type="ORF">DI270_008395</name>
</gene>
<dbReference type="Pfam" id="PF00069">
    <property type="entry name" value="Pkinase"/>
    <property type="match status" value="1"/>
</dbReference>
<evidence type="ECO:0000256" key="4">
    <source>
        <dbReference type="ARBA" id="ARBA00022741"/>
    </source>
</evidence>
<dbReference type="EMBL" id="QFZU02000033">
    <property type="protein sequence ID" value="RGA05468.1"/>
    <property type="molecule type" value="Genomic_DNA"/>
</dbReference>
<dbReference type="RefSeq" id="WP_111699303.1">
    <property type="nucleotide sequence ID" value="NZ_QFZU02000033.1"/>
</dbReference>
<dbReference type="Proteomes" id="UP000262538">
    <property type="component" value="Unassembled WGS sequence"/>
</dbReference>
<keyword evidence="3" id="KW-0808">Transferase</keyword>
<dbReference type="PROSITE" id="PS00108">
    <property type="entry name" value="PROTEIN_KINASE_ST"/>
    <property type="match status" value="1"/>
</dbReference>
<feature type="region of interest" description="Disordered" evidence="8">
    <location>
        <begin position="272"/>
        <end position="298"/>
    </location>
</feature>
<evidence type="ECO:0000313" key="11">
    <source>
        <dbReference type="EMBL" id="RGA05468.1"/>
    </source>
</evidence>
<keyword evidence="9" id="KW-1133">Transmembrane helix</keyword>
<name>A0ABX9LNA6_9ACTN</name>
<evidence type="ECO:0000259" key="10">
    <source>
        <dbReference type="PROSITE" id="PS50011"/>
    </source>
</evidence>
<dbReference type="Gene3D" id="1.10.510.10">
    <property type="entry name" value="Transferase(Phosphotransferase) domain 1"/>
    <property type="match status" value="1"/>
</dbReference>
<evidence type="ECO:0000256" key="1">
    <source>
        <dbReference type="ARBA" id="ARBA00012513"/>
    </source>
</evidence>
<dbReference type="PROSITE" id="PS50011">
    <property type="entry name" value="PROTEIN_KINASE_DOM"/>
    <property type="match status" value="1"/>
</dbReference>
<evidence type="ECO:0000256" key="5">
    <source>
        <dbReference type="ARBA" id="ARBA00022777"/>
    </source>
</evidence>
<dbReference type="EC" id="2.7.11.1" evidence="1"/>
<dbReference type="PANTHER" id="PTHR43289">
    <property type="entry name" value="MITOGEN-ACTIVATED PROTEIN KINASE KINASE KINASE 20-RELATED"/>
    <property type="match status" value="1"/>
</dbReference>
<evidence type="ECO:0000256" key="6">
    <source>
        <dbReference type="ARBA" id="ARBA00022840"/>
    </source>
</evidence>
<dbReference type="Gene3D" id="3.30.200.20">
    <property type="entry name" value="Phosphorylase Kinase, domain 1"/>
    <property type="match status" value="1"/>
</dbReference>
<comment type="caution">
    <text evidence="11">The sequence shown here is derived from an EMBL/GenBank/DDBJ whole genome shotgun (WGS) entry which is preliminary data.</text>
</comment>
<feature type="transmembrane region" description="Helical" evidence="9">
    <location>
        <begin position="314"/>
        <end position="332"/>
    </location>
</feature>
<evidence type="ECO:0000256" key="2">
    <source>
        <dbReference type="ARBA" id="ARBA00022527"/>
    </source>
</evidence>
<accession>A0ABX9LNA6</accession>
<dbReference type="CDD" id="cd14014">
    <property type="entry name" value="STKc_PknB_like"/>
    <property type="match status" value="1"/>
</dbReference>
<feature type="compositionally biased region" description="Low complexity" evidence="8">
    <location>
        <begin position="276"/>
        <end position="297"/>
    </location>
</feature>
<dbReference type="InterPro" id="IPR008271">
    <property type="entry name" value="Ser/Thr_kinase_AS"/>
</dbReference>
<feature type="domain" description="Protein kinase" evidence="10">
    <location>
        <begin position="13"/>
        <end position="267"/>
    </location>
</feature>
<dbReference type="GO" id="GO:0004674">
    <property type="term" value="F:protein serine/threonine kinase activity"/>
    <property type="evidence" value="ECO:0007669"/>
    <property type="project" value="UniProtKB-KW"/>
</dbReference>
<feature type="binding site" evidence="7">
    <location>
        <position position="42"/>
    </location>
    <ligand>
        <name>ATP</name>
        <dbReference type="ChEBI" id="CHEBI:30616"/>
    </ligand>
</feature>
<feature type="compositionally biased region" description="Basic and acidic residues" evidence="8">
    <location>
        <begin position="336"/>
        <end position="345"/>
    </location>
</feature>
<dbReference type="InterPro" id="IPR000719">
    <property type="entry name" value="Prot_kinase_dom"/>
</dbReference>
<keyword evidence="12" id="KW-1185">Reference proteome</keyword>
<sequence>MATEPGYVVADRYRLLAVLGRGGMGTVWRGLDERLGRTVALKQIHPPDSLATAEISMLRLRMEREAQAMARIRHPGVVTVYDVVNHDDDPWIVMEYVPARSLDHVVRDAGPMEPDRAATMGLEILEALDAIHRCGILHRDVKPSNVLITADGRAVLTDFGIATFEGAHTLTRAGEFMGSPAYLAPEIAQGRQASVGSDLWSFGATLYYALEGQAPYARESFIATLAALLTKPPRPPARAGDLTALVTGLLQREPNRRLNADKARVLLKDAQRRTAKSAAASTPTASGASSPRAGAPAERGLSEDEFFKRAMRRGLLIAAVVVVAVVTTFFFLQDHRPSPRAEARKTPTGSPTPSATRSARVPTLTIRCDLSRCPVFVREPGGEVLIDRDLSKNESRSFFSKELDVVLDDAGAVTVIENGKRRELAHHHGERQAFSVRRTVP</sequence>
<dbReference type="SMART" id="SM00220">
    <property type="entry name" value="S_TKc"/>
    <property type="match status" value="1"/>
</dbReference>
<dbReference type="PROSITE" id="PS00107">
    <property type="entry name" value="PROTEIN_KINASE_ATP"/>
    <property type="match status" value="1"/>
</dbReference>
<organism evidence="11 12">
    <name type="scientific">Microbispora triticiradicis</name>
    <dbReference type="NCBI Taxonomy" id="2200763"/>
    <lineage>
        <taxon>Bacteria</taxon>
        <taxon>Bacillati</taxon>
        <taxon>Actinomycetota</taxon>
        <taxon>Actinomycetes</taxon>
        <taxon>Streptosporangiales</taxon>
        <taxon>Streptosporangiaceae</taxon>
        <taxon>Microbispora</taxon>
    </lineage>
</organism>
<keyword evidence="5 11" id="KW-0418">Kinase</keyword>